<organism evidence="1 2">
    <name type="scientific">Streptomyces gulbargensis</name>
    <dbReference type="NCBI Taxonomy" id="364901"/>
    <lineage>
        <taxon>Bacteria</taxon>
        <taxon>Bacillati</taxon>
        <taxon>Actinomycetota</taxon>
        <taxon>Actinomycetes</taxon>
        <taxon>Kitasatosporales</taxon>
        <taxon>Streptomycetaceae</taxon>
        <taxon>Streptomyces</taxon>
    </lineage>
</organism>
<keyword evidence="2" id="KW-1185">Reference proteome</keyword>
<sequence length="142" mass="15214">MCKEQPGEHMDPITAVAAAGVALVVKGALEATGQEAGRSGWSGGARLVERIRARFRGDSEAETALERVADAPDDESGRQELERMLAAHMLRDRQFEDDLRRMVDEAVAAGSGPGGPQVSAALIKNAQVFNEKVEIKGDWNVS</sequence>
<evidence type="ECO:0000313" key="2">
    <source>
        <dbReference type="Proteomes" id="UP001501000"/>
    </source>
</evidence>
<protein>
    <submittedName>
        <fullName evidence="1">Uncharacterized protein</fullName>
    </submittedName>
</protein>
<dbReference type="EMBL" id="BAABAJ010000018">
    <property type="protein sequence ID" value="GAA3933329.1"/>
    <property type="molecule type" value="Genomic_DNA"/>
</dbReference>
<evidence type="ECO:0000313" key="1">
    <source>
        <dbReference type="EMBL" id="GAA3933329.1"/>
    </source>
</evidence>
<name>A0ABP7MZ82_9ACTN</name>
<dbReference type="Proteomes" id="UP001501000">
    <property type="component" value="Unassembled WGS sequence"/>
</dbReference>
<gene>
    <name evidence="1" type="ORF">GCM10022244_47330</name>
</gene>
<comment type="caution">
    <text evidence="1">The sequence shown here is derived from an EMBL/GenBank/DDBJ whole genome shotgun (WGS) entry which is preliminary data.</text>
</comment>
<proteinExistence type="predicted"/>
<accession>A0ABP7MZ82</accession>
<reference evidence="2" key="1">
    <citation type="journal article" date="2019" name="Int. J. Syst. Evol. Microbiol.">
        <title>The Global Catalogue of Microorganisms (GCM) 10K type strain sequencing project: providing services to taxonomists for standard genome sequencing and annotation.</title>
        <authorList>
            <consortium name="The Broad Institute Genomics Platform"/>
            <consortium name="The Broad Institute Genome Sequencing Center for Infectious Disease"/>
            <person name="Wu L."/>
            <person name="Ma J."/>
        </authorList>
    </citation>
    <scope>NUCLEOTIDE SEQUENCE [LARGE SCALE GENOMIC DNA]</scope>
    <source>
        <strain evidence="2">JCM 16956</strain>
    </source>
</reference>